<feature type="binding site" evidence="5">
    <location>
        <begin position="121"/>
        <end position="125"/>
    </location>
    <ligand>
        <name>S-adenosyl-L-methionine</name>
        <dbReference type="ChEBI" id="CHEBI:59789"/>
    </ligand>
</feature>
<feature type="domain" description="Release factor glutamine methyltransferase N-terminal" evidence="7">
    <location>
        <begin position="11"/>
        <end position="78"/>
    </location>
</feature>
<dbReference type="InterPro" id="IPR050320">
    <property type="entry name" value="N5-glutamine_MTase"/>
</dbReference>
<evidence type="ECO:0000256" key="3">
    <source>
        <dbReference type="ARBA" id="ARBA00022691"/>
    </source>
</evidence>
<dbReference type="CDD" id="cd02440">
    <property type="entry name" value="AdoMet_MTases"/>
    <property type="match status" value="1"/>
</dbReference>
<accession>A0A380ZA12</accession>
<evidence type="ECO:0000313" key="9">
    <source>
        <dbReference type="Proteomes" id="UP000254424"/>
    </source>
</evidence>
<dbReference type="Proteomes" id="UP000254424">
    <property type="component" value="Unassembled WGS sequence"/>
</dbReference>
<evidence type="ECO:0000256" key="5">
    <source>
        <dbReference type="HAMAP-Rule" id="MF_02126"/>
    </source>
</evidence>
<evidence type="ECO:0000259" key="7">
    <source>
        <dbReference type="Pfam" id="PF17827"/>
    </source>
</evidence>
<dbReference type="PROSITE" id="PS00092">
    <property type="entry name" value="N6_MTASE"/>
    <property type="match status" value="1"/>
</dbReference>
<evidence type="ECO:0000313" key="8">
    <source>
        <dbReference type="EMBL" id="SUV43521.1"/>
    </source>
</evidence>
<dbReference type="NCBIfam" id="TIGR00536">
    <property type="entry name" value="hemK_fam"/>
    <property type="match status" value="1"/>
</dbReference>
<dbReference type="AlphaFoldDB" id="A0A380ZA12"/>
<dbReference type="InterPro" id="IPR007848">
    <property type="entry name" value="Small_mtfrase_dom"/>
</dbReference>
<dbReference type="Gene3D" id="3.40.50.150">
    <property type="entry name" value="Vaccinia Virus protein VP39"/>
    <property type="match status" value="1"/>
</dbReference>
<feature type="binding site" evidence="5">
    <location>
        <position position="144"/>
    </location>
    <ligand>
        <name>S-adenosyl-L-methionine</name>
        <dbReference type="ChEBI" id="CHEBI:59789"/>
    </ligand>
</feature>
<dbReference type="InterPro" id="IPR029063">
    <property type="entry name" value="SAM-dependent_MTases_sf"/>
</dbReference>
<evidence type="ECO:0000256" key="2">
    <source>
        <dbReference type="ARBA" id="ARBA00022679"/>
    </source>
</evidence>
<feature type="binding site" evidence="5">
    <location>
        <begin position="188"/>
        <end position="191"/>
    </location>
    <ligand>
        <name>substrate</name>
    </ligand>
</feature>
<dbReference type="InterPro" id="IPR040758">
    <property type="entry name" value="PrmC_N"/>
</dbReference>
<comment type="similarity">
    <text evidence="5">Belongs to the protein N5-glutamine methyltransferase family. PrmC subfamily.</text>
</comment>
<sequence length="282" mass="31632">MPNVMNVSVSYIRRALQESYSVQEAANLSRIVCCEMLGQTTIDYYLGKDIILSSKEMQKLNGILARLLNFEPIQYIQGTARFLERSYHVAPGVLIPRPETEELVEVMLREISSDARILDIGTGSGCIAISLSKAFPNAKVTAWDVSEDALCIARRNNDDLQASVCFVKQDVLAWGGDGGQCYDVIVSNPPYITESEKQEMERNVLDWEPFSALFVPNNDPLLFYRRIGELGRMMLVDGGRLYFEINRAYGEATAMMLCGQGYTGIRILKDISGNDRFVIAER</sequence>
<dbReference type="GO" id="GO:0032259">
    <property type="term" value="P:methylation"/>
    <property type="evidence" value="ECO:0007669"/>
    <property type="project" value="UniProtKB-KW"/>
</dbReference>
<keyword evidence="1 5" id="KW-0489">Methyltransferase</keyword>
<organism evidence="8 9">
    <name type="scientific">Bacteroides eggerthii</name>
    <dbReference type="NCBI Taxonomy" id="28111"/>
    <lineage>
        <taxon>Bacteria</taxon>
        <taxon>Pseudomonadati</taxon>
        <taxon>Bacteroidota</taxon>
        <taxon>Bacteroidia</taxon>
        <taxon>Bacteroidales</taxon>
        <taxon>Bacteroidaceae</taxon>
        <taxon>Bacteroides</taxon>
    </lineage>
</organism>
<dbReference type="PANTHER" id="PTHR18895">
    <property type="entry name" value="HEMK METHYLTRANSFERASE"/>
    <property type="match status" value="1"/>
</dbReference>
<dbReference type="InterPro" id="IPR002052">
    <property type="entry name" value="DNA_methylase_N6_adenine_CS"/>
</dbReference>
<dbReference type="Pfam" id="PF17827">
    <property type="entry name" value="PrmC_N"/>
    <property type="match status" value="1"/>
</dbReference>
<feature type="domain" description="Methyltransferase small" evidence="6">
    <location>
        <begin position="103"/>
        <end position="197"/>
    </location>
</feature>
<evidence type="ECO:0000259" key="6">
    <source>
        <dbReference type="Pfam" id="PF05175"/>
    </source>
</evidence>
<comment type="caution">
    <text evidence="5">Lacks conserved residue(s) required for the propagation of feature annotation.</text>
</comment>
<gene>
    <name evidence="5 8" type="primary">prmC</name>
    <name evidence="8" type="ORF">NCTC11155_02915</name>
</gene>
<dbReference type="InterPro" id="IPR019874">
    <property type="entry name" value="RF_methyltr_PrmC"/>
</dbReference>
<dbReference type="GO" id="GO:0102559">
    <property type="term" value="F:peptide chain release factor N(5)-glutamine methyltransferase activity"/>
    <property type="evidence" value="ECO:0007669"/>
    <property type="project" value="UniProtKB-EC"/>
</dbReference>
<dbReference type="NCBIfam" id="TIGR03534">
    <property type="entry name" value="RF_mod_PrmC"/>
    <property type="match status" value="1"/>
</dbReference>
<feature type="binding site" evidence="5">
    <location>
        <position position="188"/>
    </location>
    <ligand>
        <name>S-adenosyl-L-methionine</name>
        <dbReference type="ChEBI" id="CHEBI:59789"/>
    </ligand>
</feature>
<comment type="catalytic activity">
    <reaction evidence="4 5">
        <text>L-glutaminyl-[peptide chain release factor] + S-adenosyl-L-methionine = N(5)-methyl-L-glutaminyl-[peptide chain release factor] + S-adenosyl-L-homocysteine + H(+)</text>
        <dbReference type="Rhea" id="RHEA:42896"/>
        <dbReference type="Rhea" id="RHEA-COMP:10271"/>
        <dbReference type="Rhea" id="RHEA-COMP:10272"/>
        <dbReference type="ChEBI" id="CHEBI:15378"/>
        <dbReference type="ChEBI" id="CHEBI:30011"/>
        <dbReference type="ChEBI" id="CHEBI:57856"/>
        <dbReference type="ChEBI" id="CHEBI:59789"/>
        <dbReference type="ChEBI" id="CHEBI:61891"/>
        <dbReference type="EC" id="2.1.1.297"/>
    </reaction>
</comment>
<protein>
    <recommendedName>
        <fullName evidence="5">Release factor glutamine methyltransferase</fullName>
        <shortName evidence="5">RF MTase</shortName>
        <ecNumber evidence="5">2.1.1.297</ecNumber>
    </recommendedName>
    <alternativeName>
        <fullName evidence="5">N5-glutamine methyltransferase PrmC</fullName>
    </alternativeName>
    <alternativeName>
        <fullName evidence="5">Protein-(glutamine-N5) MTase PrmC</fullName>
    </alternativeName>
    <alternativeName>
        <fullName evidence="5">Protein-glutamine N-methyltransferase PrmC</fullName>
    </alternativeName>
</protein>
<evidence type="ECO:0000256" key="1">
    <source>
        <dbReference type="ARBA" id="ARBA00022603"/>
    </source>
</evidence>
<dbReference type="GO" id="GO:0003676">
    <property type="term" value="F:nucleic acid binding"/>
    <property type="evidence" value="ECO:0007669"/>
    <property type="project" value="InterPro"/>
</dbReference>
<dbReference type="EC" id="2.1.1.297" evidence="5"/>
<comment type="function">
    <text evidence="5">Methylates the class 1 translation termination release factors RF1/PrfA and RF2/PrfB on the glutamine residue of the universally conserved GGQ motif.</text>
</comment>
<evidence type="ECO:0000256" key="4">
    <source>
        <dbReference type="ARBA" id="ARBA00048391"/>
    </source>
</evidence>
<dbReference type="Pfam" id="PF05175">
    <property type="entry name" value="MTS"/>
    <property type="match status" value="1"/>
</dbReference>
<reference evidence="8 9" key="1">
    <citation type="submission" date="2018-06" db="EMBL/GenBank/DDBJ databases">
        <authorList>
            <consortium name="Pathogen Informatics"/>
            <person name="Doyle S."/>
        </authorList>
    </citation>
    <scope>NUCLEOTIDE SEQUENCE [LARGE SCALE GENOMIC DNA]</scope>
    <source>
        <strain evidence="8 9">NCTC11155</strain>
    </source>
</reference>
<keyword evidence="3 5" id="KW-0949">S-adenosyl-L-methionine</keyword>
<dbReference type="SUPFAM" id="SSF53335">
    <property type="entry name" value="S-adenosyl-L-methionine-dependent methyltransferases"/>
    <property type="match status" value="1"/>
</dbReference>
<proteinExistence type="inferred from homology"/>
<name>A0A380ZA12_9BACE</name>
<dbReference type="Gene3D" id="1.10.8.10">
    <property type="entry name" value="DNA helicase RuvA subunit, C-terminal domain"/>
    <property type="match status" value="1"/>
</dbReference>
<keyword evidence="2 5" id="KW-0808">Transferase</keyword>
<dbReference type="STRING" id="483216.BACEGG_03623"/>
<dbReference type="HAMAP" id="MF_02126">
    <property type="entry name" value="RF_methyltr_PrmC"/>
    <property type="match status" value="1"/>
</dbReference>
<dbReference type="PANTHER" id="PTHR18895:SF74">
    <property type="entry name" value="MTRF1L RELEASE FACTOR GLUTAMINE METHYLTRANSFERASE"/>
    <property type="match status" value="1"/>
</dbReference>
<dbReference type="EMBL" id="UFSX01000002">
    <property type="protein sequence ID" value="SUV43521.1"/>
    <property type="molecule type" value="Genomic_DNA"/>
</dbReference>
<dbReference type="InterPro" id="IPR004556">
    <property type="entry name" value="HemK-like"/>
</dbReference>
<dbReference type="OrthoDB" id="9800643at2"/>